<dbReference type="InterPro" id="IPR006860">
    <property type="entry name" value="FecR"/>
</dbReference>
<protein>
    <submittedName>
        <fullName evidence="4">FecR family protein</fullName>
    </submittedName>
</protein>
<dbReference type="Gene3D" id="3.55.50.30">
    <property type="match status" value="1"/>
</dbReference>
<name>A0ABP8KGH5_9BACT</name>
<comment type="caution">
    <text evidence="4">The sequence shown here is derived from an EMBL/GenBank/DDBJ whole genome shotgun (WGS) entry which is preliminary data.</text>
</comment>
<dbReference type="PANTHER" id="PTHR30273">
    <property type="entry name" value="PERIPLASMIC SIGNAL SENSOR AND SIGMA FACTOR ACTIVATOR FECR-RELATED"/>
    <property type="match status" value="1"/>
</dbReference>
<reference evidence="5" key="1">
    <citation type="journal article" date="2019" name="Int. J. Syst. Evol. Microbiol.">
        <title>The Global Catalogue of Microorganisms (GCM) 10K type strain sequencing project: providing services to taxonomists for standard genome sequencing and annotation.</title>
        <authorList>
            <consortium name="The Broad Institute Genomics Platform"/>
            <consortium name="The Broad Institute Genome Sequencing Center for Infectious Disease"/>
            <person name="Wu L."/>
            <person name="Ma J."/>
        </authorList>
    </citation>
    <scope>NUCLEOTIDE SEQUENCE [LARGE SCALE GENOMIC DNA]</scope>
    <source>
        <strain evidence="5">JCM 17925</strain>
    </source>
</reference>
<dbReference type="Proteomes" id="UP001500936">
    <property type="component" value="Unassembled WGS sequence"/>
</dbReference>
<proteinExistence type="predicted"/>
<keyword evidence="1" id="KW-1133">Transmembrane helix</keyword>
<organism evidence="4 5">
    <name type="scientific">Nibrella viscosa</name>
    <dbReference type="NCBI Taxonomy" id="1084524"/>
    <lineage>
        <taxon>Bacteria</taxon>
        <taxon>Pseudomonadati</taxon>
        <taxon>Bacteroidota</taxon>
        <taxon>Cytophagia</taxon>
        <taxon>Cytophagales</taxon>
        <taxon>Spirosomataceae</taxon>
        <taxon>Nibrella</taxon>
    </lineage>
</organism>
<dbReference type="PIRSF" id="PIRSF018266">
    <property type="entry name" value="FecR"/>
    <property type="match status" value="1"/>
</dbReference>
<evidence type="ECO:0000259" key="3">
    <source>
        <dbReference type="Pfam" id="PF16344"/>
    </source>
</evidence>
<keyword evidence="1" id="KW-0812">Transmembrane</keyword>
<evidence type="ECO:0000256" key="1">
    <source>
        <dbReference type="SAM" id="Phobius"/>
    </source>
</evidence>
<sequence>MNYYQYNAVDLAADDYFKEWVCSPTYETDTFWREFLKDYPERYYEVEEARQLIIGLHAIQRPPMLIDKEEAIWSRIEQTLVESRPAPEPRKLLWRQIWKVAASIMLVVGAGWFSLFQLGLFGFPGSGSAQEEKWIEIVNDANHLMQVQLADGSQVALQQDGHLRYREKLAGVQREVYLTGDAFFNVKKNPKKPFVVYANGLATKVLGTSFWIKAPSKSATVIVDVKTGRVSVYPNQPAQTTDPESKGLVLTPNQKAVFQREGATLSKTLTDNPTLLNPNQRFVFEDASATRVFGALEQAYGIDIIFDEELMQHCTLTMNIDAENLFQKLDVICKVLDAHYKVIDAQVVIYSKGCPRPDTF</sequence>
<keyword evidence="1" id="KW-0472">Membrane</keyword>
<evidence type="ECO:0000313" key="5">
    <source>
        <dbReference type="Proteomes" id="UP001500936"/>
    </source>
</evidence>
<feature type="domain" description="FecR protein" evidence="2">
    <location>
        <begin position="141"/>
        <end position="230"/>
    </location>
</feature>
<dbReference type="Pfam" id="PF04773">
    <property type="entry name" value="FecR"/>
    <property type="match status" value="1"/>
</dbReference>
<dbReference type="Gene3D" id="2.60.120.1440">
    <property type="match status" value="1"/>
</dbReference>
<gene>
    <name evidence="4" type="ORF">GCM10023187_25480</name>
</gene>
<dbReference type="RefSeq" id="WP_345267647.1">
    <property type="nucleotide sequence ID" value="NZ_BAABHB010000004.1"/>
</dbReference>
<accession>A0ABP8KGH5</accession>
<keyword evidence="5" id="KW-1185">Reference proteome</keyword>
<dbReference type="EMBL" id="BAABHB010000004">
    <property type="protein sequence ID" value="GAA4406238.1"/>
    <property type="molecule type" value="Genomic_DNA"/>
</dbReference>
<evidence type="ECO:0000313" key="4">
    <source>
        <dbReference type="EMBL" id="GAA4406238.1"/>
    </source>
</evidence>
<dbReference type="InterPro" id="IPR032508">
    <property type="entry name" value="FecR_C"/>
</dbReference>
<feature type="domain" description="Protein FecR C-terminal" evidence="3">
    <location>
        <begin position="281"/>
        <end position="349"/>
    </location>
</feature>
<dbReference type="InterPro" id="IPR012373">
    <property type="entry name" value="Ferrdict_sens_TM"/>
</dbReference>
<evidence type="ECO:0000259" key="2">
    <source>
        <dbReference type="Pfam" id="PF04773"/>
    </source>
</evidence>
<dbReference type="Pfam" id="PF16344">
    <property type="entry name" value="FecR_C"/>
    <property type="match status" value="1"/>
</dbReference>
<feature type="transmembrane region" description="Helical" evidence="1">
    <location>
        <begin position="100"/>
        <end position="123"/>
    </location>
</feature>
<dbReference type="PANTHER" id="PTHR30273:SF2">
    <property type="entry name" value="PROTEIN FECR"/>
    <property type="match status" value="1"/>
</dbReference>